<keyword evidence="2" id="KW-1185">Reference proteome</keyword>
<proteinExistence type="predicted"/>
<sequence>MDLAMHRSLYPFFCLCPLQKEPHRCRLHGLECLREVESLHQTTVLINGPTLLNAGRKSGHLCVEEGGQKEDKNTRHNSVLVFGPLKDQCQRASAIKAKYHVPPSS</sequence>
<organism evidence="1 2">
    <name type="scientific">Populus alba x Populus x berolinensis</name>
    <dbReference type="NCBI Taxonomy" id="444605"/>
    <lineage>
        <taxon>Eukaryota</taxon>
        <taxon>Viridiplantae</taxon>
        <taxon>Streptophyta</taxon>
        <taxon>Embryophyta</taxon>
        <taxon>Tracheophyta</taxon>
        <taxon>Spermatophyta</taxon>
        <taxon>Magnoliopsida</taxon>
        <taxon>eudicotyledons</taxon>
        <taxon>Gunneridae</taxon>
        <taxon>Pentapetalae</taxon>
        <taxon>rosids</taxon>
        <taxon>fabids</taxon>
        <taxon>Malpighiales</taxon>
        <taxon>Salicaceae</taxon>
        <taxon>Saliceae</taxon>
        <taxon>Populus</taxon>
    </lineage>
</organism>
<evidence type="ECO:0000313" key="2">
    <source>
        <dbReference type="Proteomes" id="UP001164929"/>
    </source>
</evidence>
<dbReference type="AlphaFoldDB" id="A0AAD6QPK2"/>
<protein>
    <submittedName>
        <fullName evidence="1">Uncharacterized protein</fullName>
    </submittedName>
</protein>
<name>A0AAD6QPK2_9ROSI</name>
<comment type="caution">
    <text evidence="1">The sequence shown here is derived from an EMBL/GenBank/DDBJ whole genome shotgun (WGS) entry which is preliminary data.</text>
</comment>
<reference evidence="1" key="1">
    <citation type="journal article" date="2023" name="Mol. Ecol. Resour.">
        <title>Chromosome-level genome assembly of a triploid poplar Populus alba 'Berolinensis'.</title>
        <authorList>
            <person name="Chen S."/>
            <person name="Yu Y."/>
            <person name="Wang X."/>
            <person name="Wang S."/>
            <person name="Zhang T."/>
            <person name="Zhou Y."/>
            <person name="He R."/>
            <person name="Meng N."/>
            <person name="Wang Y."/>
            <person name="Liu W."/>
            <person name="Liu Z."/>
            <person name="Liu J."/>
            <person name="Guo Q."/>
            <person name="Huang H."/>
            <person name="Sederoff R.R."/>
            <person name="Wang G."/>
            <person name="Qu G."/>
            <person name="Chen S."/>
        </authorList>
    </citation>
    <scope>NUCLEOTIDE SEQUENCE</scope>
    <source>
        <strain evidence="1">SC-2020</strain>
    </source>
</reference>
<gene>
    <name evidence="1" type="ORF">NC653_017157</name>
</gene>
<evidence type="ECO:0000313" key="1">
    <source>
        <dbReference type="EMBL" id="KAJ6994241.1"/>
    </source>
</evidence>
<accession>A0AAD6QPK2</accession>
<dbReference type="EMBL" id="JAQIZT010000006">
    <property type="protein sequence ID" value="KAJ6994241.1"/>
    <property type="molecule type" value="Genomic_DNA"/>
</dbReference>
<dbReference type="Proteomes" id="UP001164929">
    <property type="component" value="Chromosome 6"/>
</dbReference>